<protein>
    <submittedName>
        <fullName evidence="1">16453_t:CDS:1</fullName>
    </submittedName>
</protein>
<dbReference type="EMBL" id="CAJVPT010060582">
    <property type="protein sequence ID" value="CAG8763953.1"/>
    <property type="molecule type" value="Genomic_DNA"/>
</dbReference>
<organism evidence="1 2">
    <name type="scientific">Acaulospora colombiana</name>
    <dbReference type="NCBI Taxonomy" id="27376"/>
    <lineage>
        <taxon>Eukaryota</taxon>
        <taxon>Fungi</taxon>
        <taxon>Fungi incertae sedis</taxon>
        <taxon>Mucoromycota</taxon>
        <taxon>Glomeromycotina</taxon>
        <taxon>Glomeromycetes</taxon>
        <taxon>Diversisporales</taxon>
        <taxon>Acaulosporaceae</taxon>
        <taxon>Acaulospora</taxon>
    </lineage>
</organism>
<comment type="caution">
    <text evidence="1">The sequence shown here is derived from an EMBL/GenBank/DDBJ whole genome shotgun (WGS) entry which is preliminary data.</text>
</comment>
<evidence type="ECO:0000313" key="1">
    <source>
        <dbReference type="EMBL" id="CAG8763953.1"/>
    </source>
</evidence>
<dbReference type="Proteomes" id="UP000789525">
    <property type="component" value="Unassembled WGS sequence"/>
</dbReference>
<gene>
    <name evidence="1" type="ORF">ACOLOM_LOCUS13346</name>
</gene>
<feature type="non-terminal residue" evidence="1">
    <location>
        <position position="105"/>
    </location>
</feature>
<name>A0ACA9QRR8_9GLOM</name>
<keyword evidence="2" id="KW-1185">Reference proteome</keyword>
<proteinExistence type="predicted"/>
<evidence type="ECO:0000313" key="2">
    <source>
        <dbReference type="Proteomes" id="UP000789525"/>
    </source>
</evidence>
<sequence length="105" mass="12039">KSQAMEKERNIEDERCRLNRTVFNNTAHIDELLVMKTVQIASRHVRRNMGSKVRLFSSRNHSEFKSKTLNADSVFGWFSLPTTRQCTQCKVLSSGPIPQDSAIMP</sequence>
<feature type="non-terminal residue" evidence="1">
    <location>
        <position position="1"/>
    </location>
</feature>
<reference evidence="1" key="1">
    <citation type="submission" date="2021-06" db="EMBL/GenBank/DDBJ databases">
        <authorList>
            <person name="Kallberg Y."/>
            <person name="Tangrot J."/>
            <person name="Rosling A."/>
        </authorList>
    </citation>
    <scope>NUCLEOTIDE SEQUENCE</scope>
    <source>
        <strain evidence="1">CL356</strain>
    </source>
</reference>
<accession>A0ACA9QRR8</accession>